<protein>
    <recommendedName>
        <fullName evidence="13">Odorant receptor</fullName>
    </recommendedName>
</protein>
<dbReference type="Pfam" id="PF02949">
    <property type="entry name" value="7tm_6"/>
    <property type="match status" value="1"/>
</dbReference>
<name>A0A6V7H8C7_9HYME</name>
<dbReference type="OrthoDB" id="8185860at2759"/>
<evidence type="ECO:0000256" key="7">
    <source>
        <dbReference type="ARBA" id="ARBA00023136"/>
    </source>
</evidence>
<dbReference type="GO" id="GO:0005549">
    <property type="term" value="F:odorant binding"/>
    <property type="evidence" value="ECO:0007669"/>
    <property type="project" value="InterPro"/>
</dbReference>
<dbReference type="InterPro" id="IPR004117">
    <property type="entry name" value="7tm6_olfct_rcpt"/>
</dbReference>
<feature type="transmembrane region" description="Helical" evidence="10">
    <location>
        <begin position="71"/>
        <end position="93"/>
    </location>
</feature>
<feature type="transmembrane region" description="Helical" evidence="10">
    <location>
        <begin position="275"/>
        <end position="295"/>
    </location>
</feature>
<evidence type="ECO:0000256" key="1">
    <source>
        <dbReference type="ARBA" id="ARBA00004651"/>
    </source>
</evidence>
<evidence type="ECO:0000256" key="6">
    <source>
        <dbReference type="ARBA" id="ARBA00022989"/>
    </source>
</evidence>
<evidence type="ECO:0000256" key="9">
    <source>
        <dbReference type="ARBA" id="ARBA00023224"/>
    </source>
</evidence>
<sequence>FLKIMLKQPTPEKVIDIIWFSVALSFCWPLPSNSSRARILVYKSLQISCIVNACLLLLALIYAIYLHLDDVFIISECICLFIGVNQIVIQIIICMIKHDSLQRVVEEMLNCVREAQQYEREIYCKLITKCSIFFGSSMVCIYLTSTAFSIGPAFMSVYFPCDAEYPFRVNYTPVNVIIYMHQVVLSYQCAAHICLSIFGALLLWFSAARFECLIIELKETTSISTLIVCTKKQLRLRRYAEEVINILRLIVLYAIVVNTGVLTLCGIILLLDTPLIVRVQFIISCLTVLTEIYIYTWPADYMKDMSISVSRSAYDIIWYEQTLEMQKDILNILAYQEPVTLSISCIIPELTLRYFCS</sequence>
<dbReference type="EMBL" id="CAJDYZ010008057">
    <property type="protein sequence ID" value="CAD1474981.1"/>
    <property type="molecule type" value="Genomic_DNA"/>
</dbReference>
<feature type="transmembrane region" description="Helical" evidence="10">
    <location>
        <begin position="139"/>
        <end position="159"/>
    </location>
</feature>
<feature type="transmembrane region" description="Helical" evidence="10">
    <location>
        <begin position="44"/>
        <end position="65"/>
    </location>
</feature>
<accession>A0A6V7H8C7</accession>
<gene>
    <name evidence="11" type="ORF">MHI_LOCUS507324</name>
</gene>
<dbReference type="GO" id="GO:0005886">
    <property type="term" value="C:plasma membrane"/>
    <property type="evidence" value="ECO:0007669"/>
    <property type="project" value="UniProtKB-SubCell"/>
</dbReference>
<keyword evidence="2" id="KW-1003">Cell membrane</keyword>
<dbReference type="GO" id="GO:0007165">
    <property type="term" value="P:signal transduction"/>
    <property type="evidence" value="ECO:0007669"/>
    <property type="project" value="UniProtKB-KW"/>
</dbReference>
<keyword evidence="7 10" id="KW-0472">Membrane</keyword>
<proteinExistence type="predicted"/>
<keyword evidence="6 10" id="KW-1133">Transmembrane helix</keyword>
<comment type="subcellular location">
    <subcellularLocation>
        <location evidence="1">Cell membrane</location>
        <topology evidence="1">Multi-pass membrane protein</topology>
    </subcellularLocation>
</comment>
<feature type="transmembrane region" description="Helical" evidence="10">
    <location>
        <begin position="179"/>
        <end position="205"/>
    </location>
</feature>
<keyword evidence="12" id="KW-1185">Reference proteome</keyword>
<keyword evidence="8" id="KW-0675">Receptor</keyword>
<evidence type="ECO:0000313" key="12">
    <source>
        <dbReference type="Proteomes" id="UP000752696"/>
    </source>
</evidence>
<reference evidence="11" key="1">
    <citation type="submission" date="2020-07" db="EMBL/GenBank/DDBJ databases">
        <authorList>
            <person name="Nazaruddin N."/>
        </authorList>
    </citation>
    <scope>NUCLEOTIDE SEQUENCE</scope>
</reference>
<comment type="caution">
    <text evidence="11">The sequence shown here is derived from an EMBL/GenBank/DDBJ whole genome shotgun (WGS) entry which is preliminary data.</text>
</comment>
<organism evidence="11 12">
    <name type="scientific">Heterotrigona itama</name>
    <dbReference type="NCBI Taxonomy" id="395501"/>
    <lineage>
        <taxon>Eukaryota</taxon>
        <taxon>Metazoa</taxon>
        <taxon>Ecdysozoa</taxon>
        <taxon>Arthropoda</taxon>
        <taxon>Hexapoda</taxon>
        <taxon>Insecta</taxon>
        <taxon>Pterygota</taxon>
        <taxon>Neoptera</taxon>
        <taxon>Endopterygota</taxon>
        <taxon>Hymenoptera</taxon>
        <taxon>Apocrita</taxon>
        <taxon>Aculeata</taxon>
        <taxon>Apoidea</taxon>
        <taxon>Anthophila</taxon>
        <taxon>Apidae</taxon>
        <taxon>Heterotrigona</taxon>
    </lineage>
</organism>
<evidence type="ECO:0008006" key="13">
    <source>
        <dbReference type="Google" id="ProtNLM"/>
    </source>
</evidence>
<feature type="transmembrane region" description="Helical" evidence="10">
    <location>
        <begin position="14"/>
        <end position="32"/>
    </location>
</feature>
<dbReference type="AlphaFoldDB" id="A0A6V7H8C7"/>
<evidence type="ECO:0000313" key="11">
    <source>
        <dbReference type="EMBL" id="CAD1474981.1"/>
    </source>
</evidence>
<evidence type="ECO:0000256" key="10">
    <source>
        <dbReference type="SAM" id="Phobius"/>
    </source>
</evidence>
<dbReference type="PANTHER" id="PTHR21137">
    <property type="entry name" value="ODORANT RECEPTOR"/>
    <property type="match status" value="1"/>
</dbReference>
<dbReference type="GO" id="GO:0004984">
    <property type="term" value="F:olfactory receptor activity"/>
    <property type="evidence" value="ECO:0007669"/>
    <property type="project" value="InterPro"/>
</dbReference>
<dbReference type="PANTHER" id="PTHR21137:SF35">
    <property type="entry name" value="ODORANT RECEPTOR 19A-RELATED"/>
    <property type="match status" value="1"/>
</dbReference>
<feature type="transmembrane region" description="Helical" evidence="10">
    <location>
        <begin position="246"/>
        <end position="269"/>
    </location>
</feature>
<evidence type="ECO:0000256" key="2">
    <source>
        <dbReference type="ARBA" id="ARBA00022475"/>
    </source>
</evidence>
<evidence type="ECO:0000256" key="8">
    <source>
        <dbReference type="ARBA" id="ARBA00023170"/>
    </source>
</evidence>
<keyword evidence="5" id="KW-0552">Olfaction</keyword>
<evidence type="ECO:0000256" key="3">
    <source>
        <dbReference type="ARBA" id="ARBA00022606"/>
    </source>
</evidence>
<evidence type="ECO:0000256" key="4">
    <source>
        <dbReference type="ARBA" id="ARBA00022692"/>
    </source>
</evidence>
<dbReference type="Proteomes" id="UP000752696">
    <property type="component" value="Unassembled WGS sequence"/>
</dbReference>
<feature type="non-terminal residue" evidence="11">
    <location>
        <position position="357"/>
    </location>
</feature>
<evidence type="ECO:0000256" key="5">
    <source>
        <dbReference type="ARBA" id="ARBA00022725"/>
    </source>
</evidence>
<keyword evidence="9" id="KW-0807">Transducer</keyword>
<keyword evidence="4 10" id="KW-0812">Transmembrane</keyword>
<feature type="non-terminal residue" evidence="11">
    <location>
        <position position="1"/>
    </location>
</feature>
<keyword evidence="3" id="KW-0716">Sensory transduction</keyword>